<dbReference type="GO" id="GO:0009523">
    <property type="term" value="C:photosystem II"/>
    <property type="evidence" value="ECO:0007669"/>
    <property type="project" value="UniProtKB-KW"/>
</dbReference>
<dbReference type="PANTHER" id="PTHR34455">
    <property type="entry name" value="OS07G0673550 PROTEIN"/>
    <property type="match status" value="1"/>
</dbReference>
<evidence type="ECO:0000256" key="5">
    <source>
        <dbReference type="ARBA" id="ARBA00023276"/>
    </source>
</evidence>
<keyword evidence="2 6" id="KW-0812">Transmembrane</keyword>
<dbReference type="Gene3D" id="1.20.5.510">
    <property type="entry name" value="Single helix bin"/>
    <property type="match status" value="1"/>
</dbReference>
<evidence type="ECO:0000313" key="7">
    <source>
        <dbReference type="EMBL" id="LAC45515.1"/>
    </source>
</evidence>
<dbReference type="InterPro" id="IPR009518">
    <property type="entry name" value="PSII_PsbX"/>
</dbReference>
<dbReference type="Pfam" id="PF06596">
    <property type="entry name" value="PsbX"/>
    <property type="match status" value="1"/>
</dbReference>
<evidence type="ECO:0000256" key="2">
    <source>
        <dbReference type="ARBA" id="ARBA00022692"/>
    </source>
</evidence>
<keyword evidence="5" id="KW-0604">Photosystem II</keyword>
<dbReference type="EMBL" id="ICQU01000030">
    <property type="protein sequence ID" value="LAC45515.1"/>
    <property type="molecule type" value="mRNA"/>
</dbReference>
<evidence type="ECO:0000256" key="3">
    <source>
        <dbReference type="ARBA" id="ARBA00022989"/>
    </source>
</evidence>
<keyword evidence="3 6" id="KW-1133">Transmembrane helix</keyword>
<organism evidence="7">
    <name type="scientific">Mesostigma viride</name>
    <name type="common">Green alga</name>
    <dbReference type="NCBI Taxonomy" id="41882"/>
    <lineage>
        <taxon>Eukaryota</taxon>
        <taxon>Viridiplantae</taxon>
        <taxon>Streptophyta</taxon>
        <taxon>Mesostigmatophyceae</taxon>
        <taxon>Mesostigmatales</taxon>
        <taxon>Mesostigmataceae</taxon>
        <taxon>Mesostigma</taxon>
    </lineage>
</organism>
<gene>
    <name evidence="7" type="primary">PSBX</name>
</gene>
<dbReference type="GO" id="GO:0015979">
    <property type="term" value="P:photosynthesis"/>
    <property type="evidence" value="ECO:0007669"/>
    <property type="project" value="UniProtKB-KW"/>
</dbReference>
<dbReference type="AlphaFoldDB" id="A0A7S5CEJ1"/>
<dbReference type="PANTHER" id="PTHR34455:SF1">
    <property type="entry name" value="OS07G0673550 PROTEIN"/>
    <property type="match status" value="1"/>
</dbReference>
<accession>A0A7S5CEJ1</accession>
<keyword evidence="4 6" id="KW-0472">Membrane</keyword>
<name>A0A7S5CEJ1_MESVI</name>
<protein>
    <submittedName>
        <fullName evidence="7">Photosystem II subunit X</fullName>
    </submittedName>
</protein>
<feature type="transmembrane region" description="Helical" evidence="6">
    <location>
        <begin position="94"/>
        <end position="118"/>
    </location>
</feature>
<evidence type="ECO:0000256" key="4">
    <source>
        <dbReference type="ARBA" id="ARBA00023136"/>
    </source>
</evidence>
<keyword evidence="1" id="KW-0602">Photosynthesis</keyword>
<reference evidence="7" key="1">
    <citation type="journal article" date="2021" name="Plant Cell">
        <title>Unique peripheral antennas in the photosystems of the streptophyte alga Mesostigma viride.</title>
        <authorList>
            <person name="Aso M."/>
            <person name="Matsumae R."/>
            <person name="Tanaka A."/>
            <person name="Tanaka R."/>
            <person name="Takabayashi A."/>
        </authorList>
    </citation>
    <scope>NUCLEOTIDE SEQUENCE</scope>
    <source>
        <tissue evidence="7">Whole cell</tissue>
    </source>
</reference>
<evidence type="ECO:0000256" key="6">
    <source>
        <dbReference type="SAM" id="Phobius"/>
    </source>
</evidence>
<sequence>MAAACAAQMSVAVVAPATGFVSKAQSLRGSQPARKGLVGTPLVMAKKDSVAQKRVTVCSAEKAVAAATSAALVAMASYPEIAQAAELTPSLKNLLGSVFAGGVVLAVIVAAVSTVSSIDRVER</sequence>
<evidence type="ECO:0000256" key="1">
    <source>
        <dbReference type="ARBA" id="ARBA00022531"/>
    </source>
</evidence>
<proteinExistence type="evidence at transcript level"/>